<dbReference type="Gene3D" id="3.20.20.150">
    <property type="entry name" value="Divalent-metal-dependent TIM barrel enzymes"/>
    <property type="match status" value="1"/>
</dbReference>
<dbReference type="InterPro" id="IPR050312">
    <property type="entry name" value="IolE/XylAMocC-like"/>
</dbReference>
<gene>
    <name evidence="2" type="ORF">SDC9_65536</name>
</gene>
<comment type="caution">
    <text evidence="2">The sequence shown here is derived from an EMBL/GenBank/DDBJ whole genome shotgun (WGS) entry which is preliminary data.</text>
</comment>
<dbReference type="EMBL" id="VSSQ01003114">
    <property type="protein sequence ID" value="MPM19118.1"/>
    <property type="molecule type" value="Genomic_DNA"/>
</dbReference>
<organism evidence="2">
    <name type="scientific">bioreactor metagenome</name>
    <dbReference type="NCBI Taxonomy" id="1076179"/>
    <lineage>
        <taxon>unclassified sequences</taxon>
        <taxon>metagenomes</taxon>
        <taxon>ecological metagenomes</taxon>
    </lineage>
</organism>
<dbReference type="InterPro" id="IPR013022">
    <property type="entry name" value="Xyl_isomerase-like_TIM-brl"/>
</dbReference>
<dbReference type="PANTHER" id="PTHR12110">
    <property type="entry name" value="HYDROXYPYRUVATE ISOMERASE"/>
    <property type="match status" value="1"/>
</dbReference>
<protein>
    <recommendedName>
        <fullName evidence="1">Xylose isomerase-like TIM barrel domain-containing protein</fullName>
    </recommendedName>
</protein>
<name>A0A644XTM9_9ZZZZ</name>
<evidence type="ECO:0000259" key="1">
    <source>
        <dbReference type="Pfam" id="PF01261"/>
    </source>
</evidence>
<accession>A0A644XTM9</accession>
<evidence type="ECO:0000313" key="2">
    <source>
        <dbReference type="EMBL" id="MPM19118.1"/>
    </source>
</evidence>
<dbReference type="InterPro" id="IPR036237">
    <property type="entry name" value="Xyl_isomerase-like_sf"/>
</dbReference>
<sequence length="313" mass="34184">MVSIEKYFAFGISVGLLYPEAHTSALRHLSAFTKTAQLNGFETLETTLSDDASVRKAEIAIAREEGKIINYNFPVDFQLDGPFDPGSSDAKIRANALDLAFRHLEYAAEAGSKVIGMTSGIDHGQEERPATMSYFTEYMIALAREAKKVGINLAVEPVERGRFKNLLLGPTDEVCSFVTKMHSLGHENVSVLFDTAHMPLMQEDPITSVRLAHQAGIGHIHIGNAIVGNPANPLYGHTHAPIGIAEGEYDYLEVSAFFAELVKLGYLDINPVAQSARKCVSLEMARYPGLSATLSAQVAYEKVQQAWNRVVEG</sequence>
<dbReference type="Pfam" id="PF01261">
    <property type="entry name" value="AP_endonuc_2"/>
    <property type="match status" value="1"/>
</dbReference>
<reference evidence="2" key="1">
    <citation type="submission" date="2019-08" db="EMBL/GenBank/DDBJ databases">
        <authorList>
            <person name="Kucharzyk K."/>
            <person name="Murdoch R.W."/>
            <person name="Higgins S."/>
            <person name="Loffler F."/>
        </authorList>
    </citation>
    <scope>NUCLEOTIDE SEQUENCE</scope>
</reference>
<feature type="domain" description="Xylose isomerase-like TIM barrel" evidence="1">
    <location>
        <begin position="40"/>
        <end position="266"/>
    </location>
</feature>
<dbReference type="AlphaFoldDB" id="A0A644XTM9"/>
<dbReference type="PANTHER" id="PTHR12110:SF53">
    <property type="entry name" value="BLR5974 PROTEIN"/>
    <property type="match status" value="1"/>
</dbReference>
<dbReference type="SUPFAM" id="SSF51658">
    <property type="entry name" value="Xylose isomerase-like"/>
    <property type="match status" value="1"/>
</dbReference>
<proteinExistence type="predicted"/>